<dbReference type="InterPro" id="IPR016181">
    <property type="entry name" value="Acyl_CoA_acyltransferase"/>
</dbReference>
<evidence type="ECO:0000313" key="2">
    <source>
        <dbReference type="EMBL" id="PWC25406.1"/>
    </source>
</evidence>
<evidence type="ECO:0000313" key="3">
    <source>
        <dbReference type="EMBL" id="QCR05156.1"/>
    </source>
</evidence>
<dbReference type="EMBL" id="CP034036">
    <property type="protein sequence ID" value="QCR05156.1"/>
    <property type="molecule type" value="Genomic_DNA"/>
</dbReference>
<keyword evidence="2" id="KW-0808">Transferase</keyword>
<dbReference type="PROSITE" id="PS51186">
    <property type="entry name" value="GNAT"/>
    <property type="match status" value="1"/>
</dbReference>
<dbReference type="Proteomes" id="UP000303847">
    <property type="component" value="Chromosome"/>
</dbReference>
<dbReference type="SUPFAM" id="SSF55729">
    <property type="entry name" value="Acyl-CoA N-acyltransferases (Nat)"/>
    <property type="match status" value="1"/>
</dbReference>
<evidence type="ECO:0000259" key="1">
    <source>
        <dbReference type="PROSITE" id="PS51186"/>
    </source>
</evidence>
<keyword evidence="5" id="KW-1185">Reference proteome</keyword>
<dbReference type="Proteomes" id="UP000295985">
    <property type="component" value="Unassembled WGS sequence"/>
</dbReference>
<reference evidence="3 5" key="2">
    <citation type="submission" date="2018-11" db="EMBL/GenBank/DDBJ databases">
        <title>Genome sequences of Brenneria nigrifluens and Brenneria rubrifaciens.</title>
        <authorList>
            <person name="Poret-Peterson A.T."/>
            <person name="McClean A.E."/>
            <person name="Kluepfel D.A."/>
        </authorList>
    </citation>
    <scope>NUCLEOTIDE SEQUENCE [LARGE SCALE GENOMIC DNA]</scope>
    <source>
        <strain evidence="3 5">ATCC 13028</strain>
    </source>
</reference>
<dbReference type="Pfam" id="PF00583">
    <property type="entry name" value="Acetyltransf_1"/>
    <property type="match status" value="1"/>
</dbReference>
<dbReference type="RefSeq" id="WP_009113376.1">
    <property type="nucleotide sequence ID" value="NZ_CP034036.1"/>
</dbReference>
<evidence type="ECO:0000313" key="5">
    <source>
        <dbReference type="Proteomes" id="UP000303847"/>
    </source>
</evidence>
<dbReference type="GO" id="GO:0016747">
    <property type="term" value="F:acyltransferase activity, transferring groups other than amino-acyl groups"/>
    <property type="evidence" value="ECO:0007669"/>
    <property type="project" value="InterPro"/>
</dbReference>
<gene>
    <name evidence="2" type="ORF">DDT54_05790</name>
    <name evidence="3" type="ORF">EH206_13745</name>
</gene>
<dbReference type="EMBL" id="QDKK01000004">
    <property type="protein sequence ID" value="PWC25406.1"/>
    <property type="molecule type" value="Genomic_DNA"/>
</dbReference>
<sequence>MIRHATIEDIPALVLLGMRMHAESNYQKISFNAEKCAGLADQLITSQYGVVLVAETGGQIIGWMAGGVAPFWFSHDRMAFEYGVFIDAEHRGGSAGYRLVKAFIGWAKGHNAVEIRMGITTGVHEERTGDLYQKLGLKRTGLLYSMEV</sequence>
<feature type="domain" description="N-acetyltransferase" evidence="1">
    <location>
        <begin position="1"/>
        <end position="148"/>
    </location>
</feature>
<organism evidence="2 4">
    <name type="scientific">Brenneria nigrifluens DSM 30175 = ATCC 13028</name>
    <dbReference type="NCBI Taxonomy" id="1121120"/>
    <lineage>
        <taxon>Bacteria</taxon>
        <taxon>Pseudomonadati</taxon>
        <taxon>Pseudomonadota</taxon>
        <taxon>Gammaproteobacteria</taxon>
        <taxon>Enterobacterales</taxon>
        <taxon>Pectobacteriaceae</taxon>
        <taxon>Brenneria</taxon>
    </lineage>
</organism>
<dbReference type="OrthoDB" id="9153800at2"/>
<proteinExistence type="predicted"/>
<reference evidence="2 4" key="1">
    <citation type="submission" date="2018-04" db="EMBL/GenBank/DDBJ databases">
        <title>Brenneria corticis sp.nov.</title>
        <authorList>
            <person name="Li Y."/>
        </authorList>
    </citation>
    <scope>NUCLEOTIDE SEQUENCE [LARGE SCALE GENOMIC DNA]</scope>
    <source>
        <strain evidence="2 4">LMG 2694</strain>
    </source>
</reference>
<name>A0A2U1UUP9_9GAMM</name>
<accession>A0A2U1UUP9</accession>
<dbReference type="InterPro" id="IPR000182">
    <property type="entry name" value="GNAT_dom"/>
</dbReference>
<dbReference type="CDD" id="cd04301">
    <property type="entry name" value="NAT_SF"/>
    <property type="match status" value="1"/>
</dbReference>
<dbReference type="AlphaFoldDB" id="A0A2U1UUP9"/>
<evidence type="ECO:0000313" key="4">
    <source>
        <dbReference type="Proteomes" id="UP000295985"/>
    </source>
</evidence>
<dbReference type="Gene3D" id="3.40.630.30">
    <property type="match status" value="1"/>
</dbReference>
<protein>
    <submittedName>
        <fullName evidence="2 3">N-acetyltransferase</fullName>
    </submittedName>
</protein>